<dbReference type="Proteomes" id="UP000236333">
    <property type="component" value="Unassembled WGS sequence"/>
</dbReference>
<feature type="compositionally biased region" description="Gly residues" evidence="1">
    <location>
        <begin position="166"/>
        <end position="179"/>
    </location>
</feature>
<feature type="compositionally biased region" description="Gly residues" evidence="1">
    <location>
        <begin position="395"/>
        <end position="409"/>
    </location>
</feature>
<evidence type="ECO:0000256" key="1">
    <source>
        <dbReference type="SAM" id="MobiDB-lite"/>
    </source>
</evidence>
<protein>
    <submittedName>
        <fullName evidence="2">Uncharacterized protein</fullName>
    </submittedName>
</protein>
<dbReference type="OrthoDB" id="552674at2759"/>
<feature type="compositionally biased region" description="Low complexity" evidence="1">
    <location>
        <begin position="613"/>
        <end position="629"/>
    </location>
</feature>
<feature type="region of interest" description="Disordered" evidence="1">
    <location>
        <begin position="298"/>
        <end position="332"/>
    </location>
</feature>
<keyword evidence="3" id="KW-1185">Reference proteome</keyword>
<sequence length="658" mass="63609">MKRQRIPAPAIPVIGAADADEETPIAQPNARPAPVNSNFLGRLVLGLQSGNQRALEATTSAAASMSIGATGAAALRLQLQRVAATRTARMQTLRRVVLSSAAQQRLTLCSALLAEVAQGFGFRLTVHRPDGQAIGARQAIAAASQLDTQPQGATTCAAGQAEGEGAATGDGAAGGGSGAGAADPLELLEPLDVELELASGGVLMPQQQQEAPAGGVAGRPAKSPSASRPRAGALMLSNRLTSAALGSIGVGPKNTAAAQAVQAARRRVLMRAASNAAGQEGALAAAATAAAANAAVDGRGATDDAPGAGPTSAAGGSAGAGTAASDDNTAAAAVGPTGRRIVWDPSRCSVPAASPPLEAAAAEPASSGLDGPPAKRLRTLGGLGADVERQAAGAGAEGRGGGGSRGGDVGQATEAGPGGARSSQQGHGLEDEDEGEGASAGQEEEEDWEEGEDEMEEEAEGRQEHDSRLVQGAGAPDGGLRGRVGGSDGGAGPGWEETESAAGGRQGGCSSGARMAGVPPRRAGAGRLLGVALAGSQGAQPRAAAAGERSLQRAPLAVGAAALDAAVRAASAGSGRVAWAGADEDGPQHAVEGSAGGAVLPPSRAGTGPPAVASLGAPRSRPASAAAGGRTAGGSGIGSPASKLFGAAVRQLQRGGRG</sequence>
<evidence type="ECO:0000313" key="3">
    <source>
        <dbReference type="Proteomes" id="UP000236333"/>
    </source>
</evidence>
<gene>
    <name evidence="2" type="ORF">TSOC_013734</name>
</gene>
<feature type="region of interest" description="Disordered" evidence="1">
    <location>
        <begin position="207"/>
        <end position="230"/>
    </location>
</feature>
<evidence type="ECO:0000313" key="2">
    <source>
        <dbReference type="EMBL" id="PNH00441.1"/>
    </source>
</evidence>
<name>A0A2J7ZJJ0_9CHLO</name>
<feature type="region of interest" description="Disordered" evidence="1">
    <location>
        <begin position="153"/>
        <end position="183"/>
    </location>
</feature>
<dbReference type="AlphaFoldDB" id="A0A2J7ZJJ0"/>
<reference evidence="2 3" key="1">
    <citation type="journal article" date="2017" name="Mol. Biol. Evol.">
        <title>The 4-celled Tetrabaena socialis nuclear genome reveals the essential components for genetic control of cell number at the origin of multicellularity in the volvocine lineage.</title>
        <authorList>
            <person name="Featherston J."/>
            <person name="Arakaki Y."/>
            <person name="Hanschen E.R."/>
            <person name="Ferris P.J."/>
            <person name="Michod R.E."/>
            <person name="Olson B.J.S.C."/>
            <person name="Nozaki H."/>
            <person name="Durand P.M."/>
        </authorList>
    </citation>
    <scope>NUCLEOTIDE SEQUENCE [LARGE SCALE GENOMIC DNA]</scope>
    <source>
        <strain evidence="2 3">NIES-571</strain>
    </source>
</reference>
<accession>A0A2J7ZJJ0</accession>
<feature type="compositionally biased region" description="Gly residues" evidence="1">
    <location>
        <begin position="475"/>
        <end position="493"/>
    </location>
</feature>
<dbReference type="EMBL" id="PGGS01001407">
    <property type="protein sequence ID" value="PNH00441.1"/>
    <property type="molecule type" value="Genomic_DNA"/>
</dbReference>
<feature type="compositionally biased region" description="Low complexity" evidence="1">
    <location>
        <begin position="153"/>
        <end position="165"/>
    </location>
</feature>
<feature type="region of interest" description="Disordered" evidence="1">
    <location>
        <begin position="359"/>
        <end position="522"/>
    </location>
</feature>
<organism evidence="2 3">
    <name type="scientific">Tetrabaena socialis</name>
    <dbReference type="NCBI Taxonomy" id="47790"/>
    <lineage>
        <taxon>Eukaryota</taxon>
        <taxon>Viridiplantae</taxon>
        <taxon>Chlorophyta</taxon>
        <taxon>core chlorophytes</taxon>
        <taxon>Chlorophyceae</taxon>
        <taxon>CS clade</taxon>
        <taxon>Chlamydomonadales</taxon>
        <taxon>Tetrabaenaceae</taxon>
        <taxon>Tetrabaena</taxon>
    </lineage>
</organism>
<proteinExistence type="predicted"/>
<feature type="region of interest" description="Disordered" evidence="1">
    <location>
        <begin position="579"/>
        <end position="642"/>
    </location>
</feature>
<feature type="compositionally biased region" description="Acidic residues" evidence="1">
    <location>
        <begin position="430"/>
        <end position="459"/>
    </location>
</feature>
<comment type="caution">
    <text evidence="2">The sequence shown here is derived from an EMBL/GenBank/DDBJ whole genome shotgun (WGS) entry which is preliminary data.</text>
</comment>